<dbReference type="EMBL" id="UNSH01000064">
    <property type="protein sequence ID" value="SZF04211.1"/>
    <property type="molecule type" value="Genomic_DNA"/>
</dbReference>
<dbReference type="SUPFAM" id="SSF88713">
    <property type="entry name" value="Glycoside hydrolase/deacetylase"/>
    <property type="match status" value="1"/>
</dbReference>
<dbReference type="EC" id="3.5.1.41" evidence="4"/>
<dbReference type="InterPro" id="IPR050248">
    <property type="entry name" value="Polysacc_deacetylase_ArnD"/>
</dbReference>
<dbReference type="Gene3D" id="3.20.20.370">
    <property type="entry name" value="Glycoside hydrolase/deacetylase"/>
    <property type="match status" value="1"/>
</dbReference>
<dbReference type="GO" id="GO:0006032">
    <property type="term" value="P:chitin catabolic process"/>
    <property type="evidence" value="ECO:0007669"/>
    <property type="project" value="UniProtKB-KW"/>
</dbReference>
<comment type="catalytic activity">
    <reaction evidence="5">
        <text>[(1-&gt;4)-N-acetyl-beta-D-glucosaminyl](n) + n H2O = chitosan + n acetate</text>
        <dbReference type="Rhea" id="RHEA:10464"/>
        <dbReference type="Rhea" id="RHEA-COMP:9593"/>
        <dbReference type="Rhea" id="RHEA-COMP:9597"/>
        <dbReference type="ChEBI" id="CHEBI:15377"/>
        <dbReference type="ChEBI" id="CHEBI:17029"/>
        <dbReference type="ChEBI" id="CHEBI:30089"/>
        <dbReference type="ChEBI" id="CHEBI:57704"/>
        <dbReference type="EC" id="3.5.1.41"/>
    </reaction>
    <physiologicalReaction direction="left-to-right" evidence="5">
        <dbReference type="Rhea" id="RHEA:10465"/>
    </physiologicalReaction>
</comment>
<dbReference type="PANTHER" id="PTHR10587">
    <property type="entry name" value="GLYCOSYL TRANSFERASE-RELATED"/>
    <property type="match status" value="1"/>
</dbReference>
<dbReference type="GO" id="GO:0005975">
    <property type="term" value="P:carbohydrate metabolic process"/>
    <property type="evidence" value="ECO:0007669"/>
    <property type="project" value="InterPro"/>
</dbReference>
<evidence type="ECO:0000313" key="8">
    <source>
        <dbReference type="EMBL" id="SZF04211.1"/>
    </source>
</evidence>
<dbReference type="GO" id="GO:0004099">
    <property type="term" value="F:chitin deacetylase activity"/>
    <property type="evidence" value="ECO:0007669"/>
    <property type="project" value="UniProtKB-EC"/>
</dbReference>
<evidence type="ECO:0000256" key="2">
    <source>
        <dbReference type="ARBA" id="ARBA00023024"/>
    </source>
</evidence>
<keyword evidence="2" id="KW-0624">Polysaccharide degradation</keyword>
<dbReference type="PROSITE" id="PS51677">
    <property type="entry name" value="NODB"/>
    <property type="match status" value="1"/>
</dbReference>
<dbReference type="InterPro" id="IPR002509">
    <property type="entry name" value="NODB_dom"/>
</dbReference>
<organism evidence="8 9">
    <name type="scientific">Blumeria hordei</name>
    <name type="common">Barley powdery mildew</name>
    <name type="synonym">Blumeria graminis f. sp. hordei</name>
    <dbReference type="NCBI Taxonomy" id="2867405"/>
    <lineage>
        <taxon>Eukaryota</taxon>
        <taxon>Fungi</taxon>
        <taxon>Dikarya</taxon>
        <taxon>Ascomycota</taxon>
        <taxon>Pezizomycotina</taxon>
        <taxon>Leotiomycetes</taxon>
        <taxon>Erysiphales</taxon>
        <taxon>Erysiphaceae</taxon>
        <taxon>Blumeria</taxon>
    </lineage>
</organism>
<evidence type="ECO:0000256" key="5">
    <source>
        <dbReference type="ARBA" id="ARBA00048494"/>
    </source>
</evidence>
<evidence type="ECO:0000256" key="6">
    <source>
        <dbReference type="SAM" id="Phobius"/>
    </source>
</evidence>
<evidence type="ECO:0000259" key="7">
    <source>
        <dbReference type="PROSITE" id="PS51677"/>
    </source>
</evidence>
<keyword evidence="6" id="KW-0812">Transmembrane</keyword>
<dbReference type="InterPro" id="IPR011330">
    <property type="entry name" value="Glyco_hydro/deAcase_b/a-brl"/>
</dbReference>
<keyword evidence="6" id="KW-1133">Transmembrane helix</keyword>
<feature type="transmembrane region" description="Helical" evidence="6">
    <location>
        <begin position="64"/>
        <end position="83"/>
    </location>
</feature>
<proteinExistence type="predicted"/>
<dbReference type="Proteomes" id="UP000275772">
    <property type="component" value="Unassembled WGS sequence"/>
</dbReference>
<dbReference type="Pfam" id="PF01522">
    <property type="entry name" value="Polysacc_deac_1"/>
    <property type="match status" value="1"/>
</dbReference>
<protein>
    <recommendedName>
        <fullName evidence="4">chitin deacetylase</fullName>
        <ecNumber evidence="4">3.5.1.41</ecNumber>
    </recommendedName>
</protein>
<gene>
    <name evidence="8" type="ORF">BLGHR1_15007</name>
</gene>
<dbReference type="AlphaFoldDB" id="A0A383UV55"/>
<feature type="domain" description="NodB homology" evidence="7">
    <location>
        <begin position="113"/>
        <end position="288"/>
    </location>
</feature>
<dbReference type="GO" id="GO:0009272">
    <property type="term" value="P:fungal-type cell wall biogenesis"/>
    <property type="evidence" value="ECO:0007669"/>
    <property type="project" value="UniProtKB-ARBA"/>
</dbReference>
<keyword evidence="2" id="KW-0119">Carbohydrate metabolism</keyword>
<sequence>MRLKRLLRRSRLISSIFPNWFNLDKFLGRVKKPTMHFKIDDEEHLLSSVNGSTSPNGATATLKLAVLFTVLLIIGINLAHIIYKPPYSLIKFLQWKYPEVTFHFPPPSFSHRKVISLTIDDSPSSETAKILDLLHKFNAKATFFVIGEQIAEYPHVVQRIIDEGHEIGIHGWSDEASYSLPLPELVRQIREMEQLLPKNSHSSKWFRPGSGWFSKPMISVLRTMDYQIVLGSIYPHDPQIPFPRINAAHVLSLIRPGAIIIMHDRRPYSSRQLELILSGLATDDWTVQTLSATQQSMKATTIVSDR</sequence>
<evidence type="ECO:0000256" key="1">
    <source>
        <dbReference type="ARBA" id="ARBA00001941"/>
    </source>
</evidence>
<evidence type="ECO:0000256" key="4">
    <source>
        <dbReference type="ARBA" id="ARBA00024056"/>
    </source>
</evidence>
<dbReference type="VEuPathDB" id="FungiDB:BLGHR1_15007"/>
<keyword evidence="6" id="KW-0472">Membrane</keyword>
<evidence type="ECO:0000256" key="3">
    <source>
        <dbReference type="ARBA" id="ARBA00023285"/>
    </source>
</evidence>
<keyword evidence="3" id="KW-0170">Cobalt</keyword>
<accession>A0A383UV55</accession>
<name>A0A383UV55_BLUHO</name>
<comment type="cofactor">
    <cofactor evidence="1">
        <name>Co(2+)</name>
        <dbReference type="ChEBI" id="CHEBI:48828"/>
    </cofactor>
</comment>
<reference evidence="8 9" key="1">
    <citation type="submission" date="2017-11" db="EMBL/GenBank/DDBJ databases">
        <authorList>
            <person name="Kracher B."/>
        </authorList>
    </citation>
    <scope>NUCLEOTIDE SEQUENCE [LARGE SCALE GENOMIC DNA]</scope>
    <source>
        <strain evidence="8 9">RACE1</strain>
    </source>
</reference>
<evidence type="ECO:0000313" key="9">
    <source>
        <dbReference type="Proteomes" id="UP000275772"/>
    </source>
</evidence>
<dbReference type="PANTHER" id="PTHR10587:SF137">
    <property type="entry name" value="4-DEOXY-4-FORMAMIDO-L-ARABINOSE-PHOSPHOUNDECAPRENOL DEFORMYLASE ARND-RELATED"/>
    <property type="match status" value="1"/>
</dbReference>
<keyword evidence="2" id="KW-0146">Chitin degradation</keyword>